<dbReference type="AlphaFoldDB" id="A0A381V3F3"/>
<name>A0A381V3F3_9ZZZZ</name>
<reference evidence="1" key="1">
    <citation type="submission" date="2018-05" db="EMBL/GenBank/DDBJ databases">
        <authorList>
            <person name="Lanie J.A."/>
            <person name="Ng W.-L."/>
            <person name="Kazmierczak K.M."/>
            <person name="Andrzejewski T.M."/>
            <person name="Davidsen T.M."/>
            <person name="Wayne K.J."/>
            <person name="Tettelin H."/>
            <person name="Glass J.I."/>
            <person name="Rusch D."/>
            <person name="Podicherti R."/>
            <person name="Tsui H.-C.T."/>
            <person name="Winkler M.E."/>
        </authorList>
    </citation>
    <scope>NUCLEOTIDE SEQUENCE</scope>
</reference>
<sequence length="25" mass="2746">VDTITVLFQYEIFPGLSISSFGTNP</sequence>
<dbReference type="EMBL" id="UINC01007751">
    <property type="protein sequence ID" value="SVA34909.1"/>
    <property type="molecule type" value="Genomic_DNA"/>
</dbReference>
<feature type="non-terminal residue" evidence="1">
    <location>
        <position position="1"/>
    </location>
</feature>
<feature type="non-terminal residue" evidence="1">
    <location>
        <position position="25"/>
    </location>
</feature>
<organism evidence="1">
    <name type="scientific">marine metagenome</name>
    <dbReference type="NCBI Taxonomy" id="408172"/>
    <lineage>
        <taxon>unclassified sequences</taxon>
        <taxon>metagenomes</taxon>
        <taxon>ecological metagenomes</taxon>
    </lineage>
</organism>
<protein>
    <submittedName>
        <fullName evidence="1">Uncharacterized protein</fullName>
    </submittedName>
</protein>
<accession>A0A381V3F3</accession>
<evidence type="ECO:0000313" key="1">
    <source>
        <dbReference type="EMBL" id="SVA34909.1"/>
    </source>
</evidence>
<gene>
    <name evidence="1" type="ORF">METZ01_LOCUS87763</name>
</gene>
<proteinExistence type="predicted"/>